<dbReference type="PROSITE" id="PS51352">
    <property type="entry name" value="THIOREDOXIN_2"/>
    <property type="match status" value="1"/>
</dbReference>
<dbReference type="GO" id="GO:0005829">
    <property type="term" value="C:cytosol"/>
    <property type="evidence" value="ECO:0007669"/>
    <property type="project" value="TreeGrafter"/>
</dbReference>
<evidence type="ECO:0000256" key="6">
    <source>
        <dbReference type="ARBA" id="ARBA00026176"/>
    </source>
</evidence>
<dbReference type="InterPro" id="IPR019479">
    <property type="entry name" value="Peroxiredoxin_C"/>
</dbReference>
<dbReference type="Proteomes" id="UP000198287">
    <property type="component" value="Unassembled WGS sequence"/>
</dbReference>
<accession>A0A226EKG4</accession>
<evidence type="ECO:0000256" key="4">
    <source>
        <dbReference type="ARBA" id="ARBA00023284"/>
    </source>
</evidence>
<comment type="similarity">
    <text evidence="5">Belongs to the peroxiredoxin family. Prx6 subfamily.</text>
</comment>
<dbReference type="GO" id="GO:0045454">
    <property type="term" value="P:cell redox homeostasis"/>
    <property type="evidence" value="ECO:0007669"/>
    <property type="project" value="TreeGrafter"/>
</dbReference>
<dbReference type="Pfam" id="PF10417">
    <property type="entry name" value="1-cysPrx_C"/>
    <property type="match status" value="1"/>
</dbReference>
<keyword evidence="2 9" id="KW-0049">Antioxidant</keyword>
<dbReference type="Gene3D" id="3.30.1020.10">
    <property type="entry name" value="Antioxidant, Horf6, Chain A, domain2"/>
    <property type="match status" value="1"/>
</dbReference>
<evidence type="ECO:0000256" key="10">
    <source>
        <dbReference type="PIRSR" id="PIRSR000239-1"/>
    </source>
</evidence>
<dbReference type="PIRSF" id="PIRSF000239">
    <property type="entry name" value="AHPC"/>
    <property type="match status" value="1"/>
</dbReference>
<dbReference type="InterPro" id="IPR036249">
    <property type="entry name" value="Thioredoxin-like_sf"/>
</dbReference>
<dbReference type="Pfam" id="PF00578">
    <property type="entry name" value="AhpC-TSA"/>
    <property type="match status" value="1"/>
</dbReference>
<evidence type="ECO:0000313" key="13">
    <source>
        <dbReference type="Proteomes" id="UP000198287"/>
    </source>
</evidence>
<dbReference type="FunFam" id="3.30.1020.10:FF:000001">
    <property type="entry name" value="1-Cys peroxiredoxin"/>
    <property type="match status" value="1"/>
</dbReference>
<dbReference type="InterPro" id="IPR013766">
    <property type="entry name" value="Thioredoxin_domain"/>
</dbReference>
<dbReference type="InterPro" id="IPR024706">
    <property type="entry name" value="Peroxiredoxin_AhpC-typ"/>
</dbReference>
<evidence type="ECO:0000256" key="5">
    <source>
        <dbReference type="ARBA" id="ARBA00025719"/>
    </source>
</evidence>
<evidence type="ECO:0000256" key="2">
    <source>
        <dbReference type="ARBA" id="ARBA00022862"/>
    </source>
</evidence>
<dbReference type="SUPFAM" id="SSF52833">
    <property type="entry name" value="Thioredoxin-like"/>
    <property type="match status" value="1"/>
</dbReference>
<comment type="caution">
    <text evidence="12">The sequence shown here is derived from an EMBL/GenBank/DDBJ whole genome shotgun (WGS) entry which is preliminary data.</text>
</comment>
<dbReference type="Gene3D" id="3.40.30.10">
    <property type="entry name" value="Glutaredoxin"/>
    <property type="match status" value="1"/>
</dbReference>
<evidence type="ECO:0000313" key="12">
    <source>
        <dbReference type="EMBL" id="OXA57241.1"/>
    </source>
</evidence>
<dbReference type="FunFam" id="3.40.30.10:FF:000011">
    <property type="entry name" value="Peroxiredoxin PRX1"/>
    <property type="match status" value="1"/>
</dbReference>
<evidence type="ECO:0000256" key="8">
    <source>
        <dbReference type="ARBA" id="ARBA00051132"/>
    </source>
</evidence>
<dbReference type="PANTHER" id="PTHR43503:SF4">
    <property type="entry name" value="PEROXIREDOXIN-6"/>
    <property type="match status" value="1"/>
</dbReference>
<dbReference type="AlphaFoldDB" id="A0A226EKG4"/>
<gene>
    <name evidence="12" type="ORF">Fcan01_07119</name>
</gene>
<dbReference type="GO" id="GO:0005739">
    <property type="term" value="C:mitochondrion"/>
    <property type="evidence" value="ECO:0007669"/>
    <property type="project" value="TreeGrafter"/>
</dbReference>
<feature type="active site" description="Cysteine sulfenic acid (-SOH) intermediate; for peroxidase activity" evidence="10">
    <location>
        <position position="50"/>
    </location>
</feature>
<organism evidence="12 13">
    <name type="scientific">Folsomia candida</name>
    <name type="common">Springtail</name>
    <dbReference type="NCBI Taxonomy" id="158441"/>
    <lineage>
        <taxon>Eukaryota</taxon>
        <taxon>Metazoa</taxon>
        <taxon>Ecdysozoa</taxon>
        <taxon>Arthropoda</taxon>
        <taxon>Hexapoda</taxon>
        <taxon>Collembola</taxon>
        <taxon>Entomobryomorpha</taxon>
        <taxon>Isotomoidea</taxon>
        <taxon>Isotomidae</taxon>
        <taxon>Proisotominae</taxon>
        <taxon>Folsomia</taxon>
    </lineage>
</organism>
<comment type="catalytic activity">
    <reaction evidence="8">
        <text>a hydroperoxide + [protein]-dithiol = [protein]-disulfide + an alcohol + H2O</text>
        <dbReference type="Rhea" id="RHEA:10008"/>
        <dbReference type="Rhea" id="RHEA-COMP:10593"/>
        <dbReference type="Rhea" id="RHEA-COMP:10594"/>
        <dbReference type="ChEBI" id="CHEBI:15377"/>
        <dbReference type="ChEBI" id="CHEBI:29950"/>
        <dbReference type="ChEBI" id="CHEBI:30879"/>
        <dbReference type="ChEBI" id="CHEBI:35924"/>
        <dbReference type="ChEBI" id="CHEBI:50058"/>
    </reaction>
</comment>
<evidence type="ECO:0000256" key="3">
    <source>
        <dbReference type="ARBA" id="ARBA00023002"/>
    </source>
</evidence>
<keyword evidence="4 9" id="KW-0676">Redox-active center</keyword>
<reference evidence="12 13" key="1">
    <citation type="submission" date="2015-12" db="EMBL/GenBank/DDBJ databases">
        <title>The genome of Folsomia candida.</title>
        <authorList>
            <person name="Faddeeva A."/>
            <person name="Derks M.F."/>
            <person name="Anvar Y."/>
            <person name="Smit S."/>
            <person name="Van Straalen N."/>
            <person name="Roelofs D."/>
        </authorList>
    </citation>
    <scope>NUCLEOTIDE SEQUENCE [LARGE SCALE GENOMIC DNA]</scope>
    <source>
        <strain evidence="12 13">VU population</strain>
        <tissue evidence="12">Whole body</tissue>
    </source>
</reference>
<evidence type="ECO:0000259" key="11">
    <source>
        <dbReference type="PROSITE" id="PS51352"/>
    </source>
</evidence>
<proteinExistence type="inferred from homology"/>
<evidence type="ECO:0000256" key="9">
    <source>
        <dbReference type="PIRNR" id="PIRNR000239"/>
    </source>
</evidence>
<comment type="function">
    <text evidence="7">Thiol-specific peroxidase that catalyzes the reduction of hydrogen peroxide and organic hydroperoxides to water and alcohols, respectively. Plays a role in cell protection against oxidative stress by detoxifying peroxides.</text>
</comment>
<dbReference type="GO" id="GO:0051920">
    <property type="term" value="F:peroxiredoxin activity"/>
    <property type="evidence" value="ECO:0007669"/>
    <property type="project" value="InterPro"/>
</dbReference>
<dbReference type="STRING" id="158441.A0A226EKG4"/>
<protein>
    <recommendedName>
        <fullName evidence="6">1-Cys peroxiredoxin</fullName>
    </recommendedName>
</protein>
<dbReference type="OrthoDB" id="2996783at2759"/>
<dbReference type="OMA" id="HGPMNIP"/>
<feature type="domain" description="Thioredoxin" evidence="11">
    <location>
        <begin position="1"/>
        <end position="172"/>
    </location>
</feature>
<name>A0A226EKG4_FOLCA</name>
<dbReference type="InterPro" id="IPR000866">
    <property type="entry name" value="AhpC/TSA"/>
</dbReference>
<dbReference type="PANTHER" id="PTHR43503">
    <property type="entry name" value="MCG48959-RELATED"/>
    <property type="match status" value="1"/>
</dbReference>
<evidence type="ECO:0000256" key="1">
    <source>
        <dbReference type="ARBA" id="ARBA00022559"/>
    </source>
</evidence>
<keyword evidence="13" id="KW-1185">Reference proteome</keyword>
<keyword evidence="3 9" id="KW-0560">Oxidoreductase</keyword>
<dbReference type="InterPro" id="IPR045020">
    <property type="entry name" value="PRX_1cys"/>
</dbReference>
<sequence length="229" mass="25912">MRLGDTFPNFQAPTTIGGKSFFLRHIDFYEWLGDSWGILFSHPADYTPVCTTELGRAANYFPKFVERGVKLIALSVDSLESHKGWVEDIKSYCPELRNKDFPFPLIADEKRELAIKFGMLDPDEKDSKGMPLTCRSLFVIGPDKKLKLSILYPASTGRSFDEVIRVVDSLQLTQKRKVATPADWKPGNHCMVLPTLTPEEVKANFTEEITVVPMPSGKNYVRHVTLNNN</sequence>
<dbReference type="EMBL" id="LNIX01000003">
    <property type="protein sequence ID" value="OXA57241.1"/>
    <property type="molecule type" value="Genomic_DNA"/>
</dbReference>
<keyword evidence="1 9" id="KW-0575">Peroxidase</keyword>
<dbReference type="CDD" id="cd03016">
    <property type="entry name" value="PRX_1cys"/>
    <property type="match status" value="1"/>
</dbReference>
<evidence type="ECO:0000256" key="7">
    <source>
        <dbReference type="ARBA" id="ARBA00037420"/>
    </source>
</evidence>